<sequence>MRFQVPQFIGVEDKIFGPLTIKQFIYLAGCIGLSIIWWRFTPKYISIPLIIPTLILGLALAFYKFNNKPFIFFIESAFGYLLGNKLYIWRKEAKKPEAAEDFKKELRPSLYVPKLSESKLKDLTWSLDIRENLNPGTREMGGERK</sequence>
<evidence type="ECO:0000313" key="3">
    <source>
        <dbReference type="Proteomes" id="UP000177943"/>
    </source>
</evidence>
<proteinExistence type="predicted"/>
<protein>
    <recommendedName>
        <fullName evidence="4">PrgI family protein</fullName>
    </recommendedName>
</protein>
<dbReference type="Pfam" id="PF12666">
    <property type="entry name" value="PrgI"/>
    <property type="match status" value="1"/>
</dbReference>
<gene>
    <name evidence="2" type="ORF">A3D56_02545</name>
</gene>
<dbReference type="Proteomes" id="UP000177943">
    <property type="component" value="Unassembled WGS sequence"/>
</dbReference>
<keyword evidence="1" id="KW-0812">Transmembrane</keyword>
<dbReference type="AlphaFoldDB" id="A0A1G2MWY0"/>
<keyword evidence="1" id="KW-1133">Transmembrane helix</keyword>
<dbReference type="EMBL" id="MHRP01000010">
    <property type="protein sequence ID" value="OHA27552.1"/>
    <property type="molecule type" value="Genomic_DNA"/>
</dbReference>
<comment type="caution">
    <text evidence="2">The sequence shown here is derived from an EMBL/GenBank/DDBJ whole genome shotgun (WGS) entry which is preliminary data.</text>
</comment>
<keyword evidence="1" id="KW-0472">Membrane</keyword>
<name>A0A1G2MWY0_9BACT</name>
<accession>A0A1G2MWY0</accession>
<organism evidence="2 3">
    <name type="scientific">Candidatus Taylorbacteria bacterium RIFCSPHIGHO2_02_FULL_45_35</name>
    <dbReference type="NCBI Taxonomy" id="1802311"/>
    <lineage>
        <taxon>Bacteria</taxon>
        <taxon>Candidatus Tayloriibacteriota</taxon>
    </lineage>
</organism>
<feature type="transmembrane region" description="Helical" evidence="1">
    <location>
        <begin position="20"/>
        <end position="38"/>
    </location>
</feature>
<evidence type="ECO:0000313" key="2">
    <source>
        <dbReference type="EMBL" id="OHA27552.1"/>
    </source>
</evidence>
<evidence type="ECO:0008006" key="4">
    <source>
        <dbReference type="Google" id="ProtNLM"/>
    </source>
</evidence>
<reference evidence="2 3" key="1">
    <citation type="journal article" date="2016" name="Nat. Commun.">
        <title>Thousands of microbial genomes shed light on interconnected biogeochemical processes in an aquifer system.</title>
        <authorList>
            <person name="Anantharaman K."/>
            <person name="Brown C.T."/>
            <person name="Hug L.A."/>
            <person name="Sharon I."/>
            <person name="Castelle C.J."/>
            <person name="Probst A.J."/>
            <person name="Thomas B.C."/>
            <person name="Singh A."/>
            <person name="Wilkins M.J."/>
            <person name="Karaoz U."/>
            <person name="Brodie E.L."/>
            <person name="Williams K.H."/>
            <person name="Hubbard S.S."/>
            <person name="Banfield J.F."/>
        </authorList>
    </citation>
    <scope>NUCLEOTIDE SEQUENCE [LARGE SCALE GENOMIC DNA]</scope>
</reference>
<evidence type="ECO:0000256" key="1">
    <source>
        <dbReference type="SAM" id="Phobius"/>
    </source>
</evidence>
<dbReference type="InterPro" id="IPR024414">
    <property type="entry name" value="Uncharacterised_PrgI"/>
</dbReference>
<feature type="transmembrane region" description="Helical" evidence="1">
    <location>
        <begin position="45"/>
        <end position="63"/>
    </location>
</feature>